<evidence type="ECO:0000313" key="2">
    <source>
        <dbReference type="Proteomes" id="UP001629288"/>
    </source>
</evidence>
<dbReference type="EMBL" id="JAQQDH010000030">
    <property type="protein sequence ID" value="MFM0448622.1"/>
    <property type="molecule type" value="Genomic_DNA"/>
</dbReference>
<accession>A0ABW9CCI4</accession>
<keyword evidence="2" id="KW-1185">Reference proteome</keyword>
<dbReference type="Proteomes" id="UP001629288">
    <property type="component" value="Unassembled WGS sequence"/>
</dbReference>
<protein>
    <submittedName>
        <fullName evidence="1">Uncharacterized protein</fullName>
    </submittedName>
</protein>
<comment type="caution">
    <text evidence="1">The sequence shown here is derived from an EMBL/GenBank/DDBJ whole genome shotgun (WGS) entry which is preliminary data.</text>
</comment>
<reference evidence="1 2" key="1">
    <citation type="journal article" date="2024" name="Chem. Sci.">
        <title>Discovery of megapolipeptins by genome mining of a Burkholderiales bacteria collection.</title>
        <authorList>
            <person name="Paulo B.S."/>
            <person name="Recchia M.J.J."/>
            <person name="Lee S."/>
            <person name="Fergusson C.H."/>
            <person name="Romanowski S.B."/>
            <person name="Hernandez A."/>
            <person name="Krull N."/>
            <person name="Liu D.Y."/>
            <person name="Cavanagh H."/>
            <person name="Bos A."/>
            <person name="Gray C.A."/>
            <person name="Murphy B.T."/>
            <person name="Linington R.G."/>
            <person name="Eustaquio A.S."/>
        </authorList>
    </citation>
    <scope>NUCLEOTIDE SEQUENCE [LARGE SCALE GENOMIC DNA]</scope>
    <source>
        <strain evidence="1 2">RL17-379-BIB-C</strain>
    </source>
</reference>
<proteinExistence type="predicted"/>
<organism evidence="1 2">
    <name type="scientific">Paraburkholderia strydomiana</name>
    <dbReference type="NCBI Taxonomy" id="1245417"/>
    <lineage>
        <taxon>Bacteria</taxon>
        <taxon>Pseudomonadati</taxon>
        <taxon>Pseudomonadota</taxon>
        <taxon>Betaproteobacteria</taxon>
        <taxon>Burkholderiales</taxon>
        <taxon>Burkholderiaceae</taxon>
        <taxon>Paraburkholderia</taxon>
    </lineage>
</organism>
<gene>
    <name evidence="1" type="ORF">PQR00_34130</name>
</gene>
<sequence>MKTQSQANAIPSLDEITQLEALIALVPRERRAEVLDELRQFVASLNDH</sequence>
<name>A0ABW9CCI4_9BURK</name>
<evidence type="ECO:0000313" key="1">
    <source>
        <dbReference type="EMBL" id="MFM0448622.1"/>
    </source>
</evidence>
<dbReference type="RefSeq" id="WP_408131878.1">
    <property type="nucleotide sequence ID" value="NZ_JAQQDH010000030.1"/>
</dbReference>